<feature type="chain" id="PRO_5001961531" description="Lipoprotein" evidence="1">
    <location>
        <begin position="22"/>
        <end position="69"/>
    </location>
</feature>
<dbReference type="Proteomes" id="UP000030004">
    <property type="component" value="Unassembled WGS sequence"/>
</dbReference>
<name>A0A0A0EGM7_9RHOB</name>
<feature type="signal peptide" evidence="1">
    <location>
        <begin position="1"/>
        <end position="21"/>
    </location>
</feature>
<dbReference type="RefSeq" id="WP_043746604.1">
    <property type="nucleotide sequence ID" value="NZ_AQQX01000002.1"/>
</dbReference>
<proteinExistence type="predicted"/>
<sequence>MRKAKIWVAATIACAGLAACGQTVGEQALVGGATGIGAAAVTNGNVGTGALVGAAANVAYCQTNPGACQ</sequence>
<keyword evidence="1" id="KW-0732">Signal</keyword>
<dbReference type="eggNOG" id="ENOG50332RN">
    <property type="taxonomic scope" value="Bacteria"/>
</dbReference>
<keyword evidence="3" id="KW-1185">Reference proteome</keyword>
<comment type="caution">
    <text evidence="2">The sequence shown here is derived from an EMBL/GenBank/DDBJ whole genome shotgun (WGS) entry which is preliminary data.</text>
</comment>
<evidence type="ECO:0008006" key="4">
    <source>
        <dbReference type="Google" id="ProtNLM"/>
    </source>
</evidence>
<evidence type="ECO:0000256" key="1">
    <source>
        <dbReference type="SAM" id="SignalP"/>
    </source>
</evidence>
<dbReference type="EMBL" id="AQQX01000002">
    <property type="protein sequence ID" value="KGM49554.1"/>
    <property type="molecule type" value="Genomic_DNA"/>
</dbReference>
<dbReference type="AlphaFoldDB" id="A0A0A0EGM7"/>
<dbReference type="PROSITE" id="PS51257">
    <property type="entry name" value="PROKAR_LIPOPROTEIN"/>
    <property type="match status" value="1"/>
</dbReference>
<accession>A0A0A0EGM7</accession>
<protein>
    <recommendedName>
        <fullName evidence="4">Lipoprotein</fullName>
    </recommendedName>
</protein>
<organism evidence="2 3">
    <name type="scientific">Pseudooceanicola atlanticus</name>
    <dbReference type="NCBI Taxonomy" id="1461694"/>
    <lineage>
        <taxon>Bacteria</taxon>
        <taxon>Pseudomonadati</taxon>
        <taxon>Pseudomonadota</taxon>
        <taxon>Alphaproteobacteria</taxon>
        <taxon>Rhodobacterales</taxon>
        <taxon>Paracoccaceae</taxon>
        <taxon>Pseudooceanicola</taxon>
    </lineage>
</organism>
<gene>
    <name evidence="2" type="ORF">ATO9_05905</name>
</gene>
<evidence type="ECO:0000313" key="3">
    <source>
        <dbReference type="Proteomes" id="UP000030004"/>
    </source>
</evidence>
<evidence type="ECO:0000313" key="2">
    <source>
        <dbReference type="EMBL" id="KGM49554.1"/>
    </source>
</evidence>
<reference evidence="2 3" key="1">
    <citation type="journal article" date="2015" name="Antonie Van Leeuwenhoek">
        <title>Pseudooceanicola atlanticus gen. nov. sp. nov., isolated from surface seawater of the Atlantic Ocean and reclassification of Oceanicola batsensis, Oceanicola marinus, Oceanicola nitratireducens, Oceanicola nanhaiensis, Oceanicola antarcticus and Oceanicola flagellatus, as Pseudooceanicola batsensis comb. nov., Pseudooceanicola marinus comb. nov., Pseudooceanicola nitratireducens comb. nov., Pseudooceanicola nanhaiensis comb. nov., Pseudooceanicola antarcticus comb. nov., and Pseudooceanicola flagellatus comb. nov.</title>
        <authorList>
            <person name="Lai Q."/>
            <person name="Li G."/>
            <person name="Liu X."/>
            <person name="Du Y."/>
            <person name="Sun F."/>
            <person name="Shao Z."/>
        </authorList>
    </citation>
    <scope>NUCLEOTIDE SEQUENCE [LARGE SCALE GENOMIC DNA]</scope>
    <source>
        <strain evidence="2 3">22II-s11g</strain>
    </source>
</reference>